<dbReference type="RefSeq" id="WP_096003313.1">
    <property type="nucleotide sequence ID" value="NZ_NTMR01000002.1"/>
</dbReference>
<proteinExistence type="predicted"/>
<accession>A0A2A3MN45</accession>
<dbReference type="AlphaFoldDB" id="A0A2A3MN45"/>
<reference evidence="1 2" key="1">
    <citation type="submission" date="2017-09" db="EMBL/GenBank/DDBJ databases">
        <title>Pseudomonas abyssi sp. nov. isolated from Abyssopelagic Water.</title>
        <authorList>
            <person name="Wei Y."/>
        </authorList>
    </citation>
    <scope>NUCLEOTIDE SEQUENCE [LARGE SCALE GENOMIC DNA]</scope>
    <source>
        <strain evidence="1 2">MT5</strain>
    </source>
</reference>
<keyword evidence="2" id="KW-1185">Reference proteome</keyword>
<dbReference type="Pfam" id="PF11363">
    <property type="entry name" value="DUF3164"/>
    <property type="match status" value="1"/>
</dbReference>
<dbReference type="Proteomes" id="UP000242313">
    <property type="component" value="Unassembled WGS sequence"/>
</dbReference>
<evidence type="ECO:0000313" key="1">
    <source>
        <dbReference type="EMBL" id="PBK06249.1"/>
    </source>
</evidence>
<dbReference type="InterPro" id="IPR021505">
    <property type="entry name" value="Phage_B3_Orf6"/>
</dbReference>
<dbReference type="EMBL" id="NTMR01000002">
    <property type="protein sequence ID" value="PBK06249.1"/>
    <property type="molecule type" value="Genomic_DNA"/>
</dbReference>
<organism evidence="1 2">
    <name type="scientific">Pseudomonas abyssi</name>
    <dbReference type="NCBI Taxonomy" id="170540"/>
    <lineage>
        <taxon>Bacteria</taxon>
        <taxon>Pseudomonadati</taxon>
        <taxon>Pseudomonadota</taxon>
        <taxon>Gammaproteobacteria</taxon>
        <taxon>Pseudomonadales</taxon>
        <taxon>Pseudomonadaceae</taxon>
        <taxon>Pseudomonas</taxon>
    </lineage>
</organism>
<comment type="caution">
    <text evidence="1">The sequence shown here is derived from an EMBL/GenBank/DDBJ whole genome shotgun (WGS) entry which is preliminary data.</text>
</comment>
<evidence type="ECO:0000313" key="2">
    <source>
        <dbReference type="Proteomes" id="UP000242313"/>
    </source>
</evidence>
<protein>
    <submittedName>
        <fullName evidence="1">Sulfate transporter</fullName>
    </submittedName>
</protein>
<sequence length="205" mass="22891">MNAPIQQIPDGFVKNAAGHLVPEHQVRDQDKLRDNVARDLAAQAVAISESMAAFKAKALADIEDLISISLERYGVKLGGKKGNVSITTYDGEFKIERALANRLSFTEEILAAKELIYACIRKWSAGADRHLMALVDRAFTGRNGEIRTNDVLDLMRLEIDDEDWKTAMEALRDSIQVNGKAVYIRVYRRVGDDRYEQINLNLAGA</sequence>
<name>A0A2A3MN45_9PSED</name>
<gene>
    <name evidence="1" type="ORF">CNQ84_02430</name>
</gene>